<evidence type="ECO:0000313" key="1">
    <source>
        <dbReference type="EMBL" id="KAF8669725.1"/>
    </source>
</evidence>
<reference evidence="1" key="1">
    <citation type="submission" date="2020-09" db="EMBL/GenBank/DDBJ databases">
        <title>Comparative genome analyses of four rice-infecting Rhizoctonia solani isolates reveal extensive enrichment of homogalacturonan modification genes.</title>
        <authorList>
            <person name="Lee D.-Y."/>
            <person name="Jeon J."/>
            <person name="Kim K.-T."/>
            <person name="Cheong K."/>
            <person name="Song H."/>
            <person name="Choi G."/>
            <person name="Ko J."/>
            <person name="Opiyo S.O."/>
            <person name="Zuo S."/>
            <person name="Madhav S."/>
            <person name="Lee Y.-H."/>
            <person name="Wang G.-L."/>
        </authorList>
    </citation>
    <scope>NUCLEOTIDE SEQUENCE</scope>
    <source>
        <strain evidence="1">AG1-IA YN-7</strain>
    </source>
</reference>
<evidence type="ECO:0000313" key="2">
    <source>
        <dbReference type="Proteomes" id="UP000650582"/>
    </source>
</evidence>
<name>A0A8H7LG62_9AGAM</name>
<organism evidence="1 2">
    <name type="scientific">Rhizoctonia solani</name>
    <dbReference type="NCBI Taxonomy" id="456999"/>
    <lineage>
        <taxon>Eukaryota</taxon>
        <taxon>Fungi</taxon>
        <taxon>Dikarya</taxon>
        <taxon>Basidiomycota</taxon>
        <taxon>Agaricomycotina</taxon>
        <taxon>Agaricomycetes</taxon>
        <taxon>Cantharellales</taxon>
        <taxon>Ceratobasidiaceae</taxon>
        <taxon>Rhizoctonia</taxon>
    </lineage>
</organism>
<dbReference type="AlphaFoldDB" id="A0A8H7LG62"/>
<protein>
    <submittedName>
        <fullName evidence="1">Uncharacterized protein</fullName>
    </submittedName>
</protein>
<comment type="caution">
    <text evidence="1">The sequence shown here is derived from an EMBL/GenBank/DDBJ whole genome shotgun (WGS) entry which is preliminary data.</text>
</comment>
<sequence>MGLFSKFKRKVQAADDKAVLDLSRSTRLKRDIAAVSNVTIAASMIPSGGVSSLAGIYSVPRFLWTWKKHRIVKKDLAVRGLTVPDRTKRDYIIPATVGAITGALGAGADSIDQFSDAIIPSNPDATHEIPVTQWLEQVGNSTVETATNHAQAVFDPEFAQGLTEGDWENAYNPDDLSTHVENGADHLDDAVDTIMPGGLPFLSERTADLAGQTISAVVIGEMAGKGIGAVAPARREVAVSQQQDR</sequence>
<accession>A0A8H7LG62</accession>
<proteinExistence type="predicted"/>
<gene>
    <name evidence="1" type="ORF">RHS04_08746</name>
</gene>
<dbReference type="Proteomes" id="UP000650582">
    <property type="component" value="Unassembled WGS sequence"/>
</dbReference>
<dbReference type="EMBL" id="JACYCC010000289">
    <property type="protein sequence ID" value="KAF8669725.1"/>
    <property type="molecule type" value="Genomic_DNA"/>
</dbReference>